<dbReference type="Gene3D" id="2.40.420.20">
    <property type="match status" value="1"/>
</dbReference>
<keyword evidence="9" id="KW-1185">Reference proteome</keyword>
<dbReference type="GO" id="GO:0022857">
    <property type="term" value="F:transmembrane transporter activity"/>
    <property type="evidence" value="ECO:0007669"/>
    <property type="project" value="InterPro"/>
</dbReference>
<sequence length="592" mass="65682">MMNQLIKNKYTLIGVTLMAGVLLGWLIKPSGNSVEESATHEHEIFESGISSIYTCSMHPQIRQKEPGDCPICGMDLIPLESDTEEVDPMSIRMTATAIQLADVQTVIIGKEKAIKRLRLSGKIQVDERLLFTQASHIPGRIEQLMVNFTGEYIAKGQPIALVYSPELVTSQEELLQAYKIKDEQPSLLNAAIAKLKNWKVTDEQIKQILATEKVIKNFPIKANVSGYVSQKFANLGDHLEMGQAIYEVSNLSRVWVLLDVYEADIPWVKIGDEVSYSLQSIPGKTFSGKIDYLDPIIDPVTRVAHARISVDNPDLKFKPEMFVTGVVNSTILEGKEAIVIPKTAIMWTGTRSIVYVKKSIAQGVSFQLREVSLGTALGTQYLITSGLHPGEEIVVNGAFSIDAAAQLAGKPSMMSPEGGVNMSGHDHEDMRKVKQQESSKLSIYNQSSPTDLSSVLDHYFHLKNALATDDLTKAKATAEEMLKSLSNVEMTSLEESAPIEWMKYHMALLGLLEKIEAQNSLVTVRETFLSISDRMIKLVENFQALTHPLYVQYCPMADANKGAIWLSRNKEVINPYFGESMLTCGEVLKTIR</sequence>
<accession>G0J012</accession>
<dbReference type="HOGENOM" id="CLU_018816_13_1_10"/>
<dbReference type="InterPro" id="IPR058792">
    <property type="entry name" value="Beta-barrel_RND_2"/>
</dbReference>
<dbReference type="Pfam" id="PF25869">
    <property type="entry name" value="3HB_CusB"/>
    <property type="match status" value="1"/>
</dbReference>
<dbReference type="GO" id="GO:0046914">
    <property type="term" value="F:transition metal ion binding"/>
    <property type="evidence" value="ECO:0007669"/>
    <property type="project" value="TreeGrafter"/>
</dbReference>
<dbReference type="Pfam" id="PF19335">
    <property type="entry name" value="HMBD"/>
    <property type="match status" value="1"/>
</dbReference>
<dbReference type="GO" id="GO:0030288">
    <property type="term" value="C:outer membrane-bounded periplasmic space"/>
    <property type="evidence" value="ECO:0007669"/>
    <property type="project" value="TreeGrafter"/>
</dbReference>
<name>G0J012_CYCMS</name>
<dbReference type="GO" id="GO:0060003">
    <property type="term" value="P:copper ion export"/>
    <property type="evidence" value="ECO:0007669"/>
    <property type="project" value="TreeGrafter"/>
</dbReference>
<dbReference type="NCBIfam" id="TIGR01730">
    <property type="entry name" value="RND_mfp"/>
    <property type="match status" value="1"/>
</dbReference>
<dbReference type="STRING" id="880070.Cycma_2775"/>
<evidence type="ECO:0000259" key="4">
    <source>
        <dbReference type="Pfam" id="PF19335"/>
    </source>
</evidence>
<dbReference type="Gene3D" id="2.40.30.170">
    <property type="match status" value="1"/>
</dbReference>
<dbReference type="FunFam" id="2.40.30.170:FF:000010">
    <property type="entry name" value="Efflux RND transporter periplasmic adaptor subunit"/>
    <property type="match status" value="1"/>
</dbReference>
<dbReference type="InterPro" id="IPR045800">
    <property type="entry name" value="HMBD"/>
</dbReference>
<evidence type="ECO:0000259" key="6">
    <source>
        <dbReference type="Pfam" id="PF25954"/>
    </source>
</evidence>
<dbReference type="eggNOG" id="COG0845">
    <property type="taxonomic scope" value="Bacteria"/>
</dbReference>
<evidence type="ECO:0000256" key="1">
    <source>
        <dbReference type="ARBA" id="ARBA00009477"/>
    </source>
</evidence>
<dbReference type="InterPro" id="IPR058791">
    <property type="entry name" value="3HB_CusB"/>
</dbReference>
<evidence type="ECO:0000259" key="5">
    <source>
        <dbReference type="Pfam" id="PF25869"/>
    </source>
</evidence>
<dbReference type="GO" id="GO:0016020">
    <property type="term" value="C:membrane"/>
    <property type="evidence" value="ECO:0007669"/>
    <property type="project" value="InterPro"/>
</dbReference>
<dbReference type="Pfam" id="PF25954">
    <property type="entry name" value="Beta-barrel_RND_2"/>
    <property type="match status" value="1"/>
</dbReference>
<dbReference type="PANTHER" id="PTHR30097:SF15">
    <property type="entry name" value="CATION EFFLUX SYSTEM PROTEIN CUSB"/>
    <property type="match status" value="1"/>
</dbReference>
<protein>
    <submittedName>
        <fullName evidence="8">Efflux transporter, RND family, MFP subunit</fullName>
    </submittedName>
</protein>
<dbReference type="GO" id="GO:0015679">
    <property type="term" value="P:plasma membrane copper ion transport"/>
    <property type="evidence" value="ECO:0007669"/>
    <property type="project" value="TreeGrafter"/>
</dbReference>
<keyword evidence="2" id="KW-0813">Transport</keyword>
<evidence type="ECO:0000259" key="7">
    <source>
        <dbReference type="Pfam" id="PF25975"/>
    </source>
</evidence>
<organism evidence="8 9">
    <name type="scientific">Cyclobacterium marinum (strain ATCC 25205 / DSM 745 / LMG 13164 / NCIMB 1802)</name>
    <name type="common">Flectobacillus marinus</name>
    <dbReference type="NCBI Taxonomy" id="880070"/>
    <lineage>
        <taxon>Bacteria</taxon>
        <taxon>Pseudomonadati</taxon>
        <taxon>Bacteroidota</taxon>
        <taxon>Cytophagia</taxon>
        <taxon>Cytophagales</taxon>
        <taxon>Cyclobacteriaceae</taxon>
        <taxon>Cyclobacterium</taxon>
    </lineage>
</organism>
<feature type="domain" description="CzcB-like C-terminal circularly permuted SH3-like" evidence="7">
    <location>
        <begin position="338"/>
        <end position="401"/>
    </location>
</feature>
<dbReference type="Pfam" id="PF25975">
    <property type="entry name" value="CzcB_C"/>
    <property type="match status" value="1"/>
</dbReference>
<feature type="domain" description="CusB-like three alpha-helical bundle" evidence="5">
    <location>
        <begin position="166"/>
        <end position="214"/>
    </location>
</feature>
<evidence type="ECO:0000313" key="9">
    <source>
        <dbReference type="Proteomes" id="UP000001635"/>
    </source>
</evidence>
<reference evidence="9" key="1">
    <citation type="submission" date="2011-07" db="EMBL/GenBank/DDBJ databases">
        <title>The complete genome of Cyclobacterium marinum DSM 745.</title>
        <authorList>
            <person name="Lucas S."/>
            <person name="Han J."/>
            <person name="Lapidus A."/>
            <person name="Bruce D."/>
            <person name="Goodwin L."/>
            <person name="Pitluck S."/>
            <person name="Peters L."/>
            <person name="Kyrpides N."/>
            <person name="Mavromatis K."/>
            <person name="Ivanova N."/>
            <person name="Ovchinnikova G."/>
            <person name="Chertkov O."/>
            <person name="Detter J.C."/>
            <person name="Tapia R."/>
            <person name="Han C."/>
            <person name="Land M."/>
            <person name="Hauser L."/>
            <person name="Markowitz V."/>
            <person name="Cheng J.-F."/>
            <person name="Hugenholtz P."/>
            <person name="Woyke T."/>
            <person name="Wu D."/>
            <person name="Tindall B."/>
            <person name="Schuetze A."/>
            <person name="Brambilla E."/>
            <person name="Klenk H.-P."/>
            <person name="Eisen J.A."/>
        </authorList>
    </citation>
    <scope>NUCLEOTIDE SEQUENCE [LARGE SCALE GENOMIC DNA]</scope>
    <source>
        <strain evidence="9">ATCC 25205 / DSM 745 / LMG 13164 / NCIMB 1802</strain>
    </source>
</reference>
<dbReference type="RefSeq" id="WP_014020805.1">
    <property type="nucleotide sequence ID" value="NC_015914.1"/>
</dbReference>
<evidence type="ECO:0000313" key="8">
    <source>
        <dbReference type="EMBL" id="AEL26514.1"/>
    </source>
</evidence>
<comment type="similarity">
    <text evidence="1">Belongs to the membrane fusion protein (MFP) (TC 8.A.1) family.</text>
</comment>
<dbReference type="KEGG" id="cmr:Cycma_2775"/>
<dbReference type="Proteomes" id="UP000001635">
    <property type="component" value="Chromosome"/>
</dbReference>
<feature type="domain" description="Heavy metal binding" evidence="4">
    <location>
        <begin position="53"/>
        <end position="78"/>
    </location>
</feature>
<dbReference type="InterPro" id="IPR058649">
    <property type="entry name" value="CzcB_C"/>
</dbReference>
<evidence type="ECO:0000256" key="2">
    <source>
        <dbReference type="ARBA" id="ARBA00022448"/>
    </source>
</evidence>
<dbReference type="InterPro" id="IPR006143">
    <property type="entry name" value="RND_pump_MFP"/>
</dbReference>
<dbReference type="OrthoDB" id="9806939at2"/>
<feature type="domain" description="DUF3347" evidence="3">
    <location>
        <begin position="455"/>
        <end position="545"/>
    </location>
</feature>
<dbReference type="EMBL" id="CP002955">
    <property type="protein sequence ID" value="AEL26514.1"/>
    <property type="molecule type" value="Genomic_DNA"/>
</dbReference>
<dbReference type="InterPro" id="IPR051909">
    <property type="entry name" value="MFP_Cation_Efflux"/>
</dbReference>
<gene>
    <name evidence="8" type="ordered locus">Cycma_2775</name>
</gene>
<proteinExistence type="inferred from homology"/>
<dbReference type="SUPFAM" id="SSF111369">
    <property type="entry name" value="HlyD-like secretion proteins"/>
    <property type="match status" value="1"/>
</dbReference>
<dbReference type="InterPro" id="IPR021782">
    <property type="entry name" value="DUF3347"/>
</dbReference>
<evidence type="ECO:0000259" key="3">
    <source>
        <dbReference type="Pfam" id="PF11827"/>
    </source>
</evidence>
<dbReference type="AlphaFoldDB" id="G0J012"/>
<dbReference type="Pfam" id="PF11827">
    <property type="entry name" value="DUF3347"/>
    <property type="match status" value="1"/>
</dbReference>
<feature type="domain" description="CusB-like beta-barrel" evidence="6">
    <location>
        <begin position="253"/>
        <end position="327"/>
    </location>
</feature>
<dbReference type="PANTHER" id="PTHR30097">
    <property type="entry name" value="CATION EFFLUX SYSTEM PROTEIN CUSB"/>
    <property type="match status" value="1"/>
</dbReference>